<gene>
    <name evidence="1" type="ORF">J4D97_08850</name>
</gene>
<organism evidence="1 2">
    <name type="scientific">Hymenobacter defluvii</name>
    <dbReference type="NCBI Taxonomy" id="2054411"/>
    <lineage>
        <taxon>Bacteria</taxon>
        <taxon>Pseudomonadati</taxon>
        <taxon>Bacteroidota</taxon>
        <taxon>Cytophagia</taxon>
        <taxon>Cytophagales</taxon>
        <taxon>Hymenobacteraceae</taxon>
        <taxon>Hymenobacter</taxon>
    </lineage>
</organism>
<dbReference type="Proteomes" id="UP000670527">
    <property type="component" value="Unassembled WGS sequence"/>
</dbReference>
<dbReference type="EMBL" id="JAGETX010000004">
    <property type="protein sequence ID" value="MBO3270754.1"/>
    <property type="molecule type" value="Genomic_DNA"/>
</dbReference>
<accession>A0ABS3TAT6</accession>
<evidence type="ECO:0000313" key="1">
    <source>
        <dbReference type="EMBL" id="MBO3270754.1"/>
    </source>
</evidence>
<keyword evidence="2" id="KW-1185">Reference proteome</keyword>
<name>A0ABS3TAT6_9BACT</name>
<proteinExistence type="predicted"/>
<reference evidence="1 2" key="1">
    <citation type="submission" date="2021-03" db="EMBL/GenBank/DDBJ databases">
        <authorList>
            <person name="Kim M.K."/>
        </authorList>
    </citation>
    <scope>NUCLEOTIDE SEQUENCE [LARGE SCALE GENOMIC DNA]</scope>
    <source>
        <strain evidence="1 2">BT507</strain>
    </source>
</reference>
<protein>
    <submittedName>
        <fullName evidence="1">Uncharacterized protein</fullName>
    </submittedName>
</protein>
<evidence type="ECO:0000313" key="2">
    <source>
        <dbReference type="Proteomes" id="UP000670527"/>
    </source>
</evidence>
<comment type="caution">
    <text evidence="1">The sequence shown here is derived from an EMBL/GenBank/DDBJ whole genome shotgun (WGS) entry which is preliminary data.</text>
</comment>
<dbReference type="RefSeq" id="WP_208307272.1">
    <property type="nucleotide sequence ID" value="NZ_JAGETX010000004.1"/>
</dbReference>
<sequence length="118" mass="13052">MQTVPIRLKDALDLLDSGTPMAVRFVKCNRRQRTGGDFGELPAARLGRKKSAVLRLPTAAEETEADRADCAADGLVPVPKDPQHWRHATRNLVDTRTGNLVKVHIYLLVFVAGRKVII</sequence>